<evidence type="ECO:0000256" key="8">
    <source>
        <dbReference type="ARBA" id="ARBA00023310"/>
    </source>
</evidence>
<accession>L0EWH0</accession>
<dbReference type="GO" id="GO:0016787">
    <property type="term" value="F:hydrolase activity"/>
    <property type="evidence" value="ECO:0007669"/>
    <property type="project" value="UniProtKB-KW"/>
</dbReference>
<keyword evidence="3" id="KW-0813">Transport</keyword>
<dbReference type="PRINTS" id="PR00124">
    <property type="entry name" value="ATPASEC"/>
</dbReference>
<dbReference type="InterPro" id="IPR035921">
    <property type="entry name" value="F/V-ATP_Csub_sf"/>
</dbReference>
<evidence type="ECO:0000259" key="12">
    <source>
        <dbReference type="Pfam" id="PF00137"/>
    </source>
</evidence>
<feature type="transmembrane region" description="Helical" evidence="11">
    <location>
        <begin position="20"/>
        <end position="40"/>
    </location>
</feature>
<dbReference type="RefSeq" id="WP_015273153.1">
    <property type="nucleotide sequence ID" value="NC_019907.1"/>
</dbReference>
<dbReference type="GO" id="GO:0015986">
    <property type="term" value="P:proton motive force-driven ATP synthesis"/>
    <property type="evidence" value="ECO:0007669"/>
    <property type="project" value="InterPro"/>
</dbReference>
<evidence type="ECO:0000313" key="13">
    <source>
        <dbReference type="EMBL" id="AGA64726.1"/>
    </source>
</evidence>
<dbReference type="eggNOG" id="COG0636">
    <property type="taxonomic scope" value="Bacteria"/>
</dbReference>
<dbReference type="STRING" id="1215343.B488_07340"/>
<evidence type="ECO:0000256" key="11">
    <source>
        <dbReference type="SAM" id="Phobius"/>
    </source>
</evidence>
<name>L0EWH0_LIBCB</name>
<evidence type="ECO:0000256" key="10">
    <source>
        <dbReference type="ARBA" id="ARBA00032887"/>
    </source>
</evidence>
<keyword evidence="13" id="KW-0378">Hydrolase</keyword>
<dbReference type="HOGENOM" id="CLU_148047_4_0_5"/>
<keyword evidence="3" id="KW-0138">CF(0)</keyword>
<dbReference type="Pfam" id="PF00137">
    <property type="entry name" value="ATP-synt_C"/>
    <property type="match status" value="1"/>
</dbReference>
<dbReference type="EMBL" id="CP003789">
    <property type="protein sequence ID" value="AGA64726.1"/>
    <property type="molecule type" value="Genomic_DNA"/>
</dbReference>
<dbReference type="Proteomes" id="UP000010799">
    <property type="component" value="Chromosome"/>
</dbReference>
<gene>
    <name evidence="13" type="ordered locus">B488_07340</name>
</gene>
<dbReference type="InterPro" id="IPR002379">
    <property type="entry name" value="ATPase_proteolipid_c-like_dom"/>
</dbReference>
<evidence type="ECO:0000256" key="1">
    <source>
        <dbReference type="ARBA" id="ARBA00004141"/>
    </source>
</evidence>
<proteinExistence type="inferred from homology"/>
<keyword evidence="14" id="KW-1185">Reference proteome</keyword>
<dbReference type="SUPFAM" id="SSF81333">
    <property type="entry name" value="F1F0 ATP synthase subunit C"/>
    <property type="match status" value="1"/>
</dbReference>
<keyword evidence="3" id="KW-0375">Hydrogen ion transport</keyword>
<dbReference type="GO" id="GO:0033177">
    <property type="term" value="C:proton-transporting two-sector ATPase complex, proton-transporting domain"/>
    <property type="evidence" value="ECO:0007669"/>
    <property type="project" value="InterPro"/>
</dbReference>
<keyword evidence="5 11" id="KW-1133">Transmembrane helix</keyword>
<comment type="similarity">
    <text evidence="2">Belongs to the ATPase C chain family.</text>
</comment>
<feature type="transmembrane region" description="Helical" evidence="11">
    <location>
        <begin position="61"/>
        <end position="85"/>
    </location>
</feature>
<sequence length="86" mass="9121">MEVESTLTAINYYAQAAKYIGVGMACLGMGFLSLALGNIFNSYLSGSLRNPSAADGQQVRVLVFAAIAESLGIFLLLVVLMLLFVV</sequence>
<keyword evidence="4 11" id="KW-0812">Transmembrane</keyword>
<evidence type="ECO:0000256" key="6">
    <source>
        <dbReference type="ARBA" id="ARBA00023121"/>
    </source>
</evidence>
<dbReference type="KEGG" id="lcc:B488_07340"/>
<evidence type="ECO:0000256" key="7">
    <source>
        <dbReference type="ARBA" id="ARBA00023136"/>
    </source>
</evidence>
<keyword evidence="6" id="KW-0446">Lipid-binding</keyword>
<dbReference type="PATRIC" id="fig|1215343.11.peg.756"/>
<dbReference type="GO" id="GO:0008289">
    <property type="term" value="F:lipid binding"/>
    <property type="evidence" value="ECO:0007669"/>
    <property type="project" value="UniProtKB-KW"/>
</dbReference>
<protein>
    <recommendedName>
        <fullName evidence="9">ATP synthase F(0) sector subunit c</fullName>
    </recommendedName>
    <alternativeName>
        <fullName evidence="10">F-type ATPase subunit c</fullName>
    </alternativeName>
</protein>
<dbReference type="Gene3D" id="1.20.20.10">
    <property type="entry name" value="F1F0 ATP synthase subunit C"/>
    <property type="match status" value="1"/>
</dbReference>
<dbReference type="GO" id="GO:0045259">
    <property type="term" value="C:proton-transporting ATP synthase complex"/>
    <property type="evidence" value="ECO:0007669"/>
    <property type="project" value="UniProtKB-KW"/>
</dbReference>
<feature type="domain" description="V-ATPase proteolipid subunit C-like" evidence="12">
    <location>
        <begin position="20"/>
        <end position="82"/>
    </location>
</feature>
<dbReference type="NCBIfam" id="NF005733">
    <property type="entry name" value="PRK07558.1"/>
    <property type="match status" value="1"/>
</dbReference>
<reference evidence="13 14" key="1">
    <citation type="journal article" date="2012" name="Stand. Genomic Sci.">
        <title>Complete genome sequence of Liberibacter crescens BT-1.</title>
        <authorList>
            <person name="Leonard M.T."/>
            <person name="Fagen J.R."/>
            <person name="Davis-Richardson A.G."/>
            <person name="Davis M.J."/>
            <person name="Triplett E.W."/>
        </authorList>
    </citation>
    <scope>NUCLEOTIDE SEQUENCE [LARGE SCALE GENOMIC DNA]</scope>
    <source>
        <strain evidence="13 14">BT-1</strain>
    </source>
</reference>
<evidence type="ECO:0000256" key="5">
    <source>
        <dbReference type="ARBA" id="ARBA00022989"/>
    </source>
</evidence>
<keyword evidence="7 11" id="KW-0472">Membrane</keyword>
<evidence type="ECO:0000256" key="2">
    <source>
        <dbReference type="ARBA" id="ARBA00006704"/>
    </source>
</evidence>
<dbReference type="AlphaFoldDB" id="L0EWH0"/>
<comment type="subcellular location">
    <subcellularLocation>
        <location evidence="1">Membrane</location>
        <topology evidence="1">Multi-pass membrane protein</topology>
    </subcellularLocation>
</comment>
<keyword evidence="8" id="KW-0066">ATP synthesis</keyword>
<evidence type="ECO:0000313" key="14">
    <source>
        <dbReference type="Proteomes" id="UP000010799"/>
    </source>
</evidence>
<dbReference type="GO" id="GO:0015078">
    <property type="term" value="F:proton transmembrane transporter activity"/>
    <property type="evidence" value="ECO:0007669"/>
    <property type="project" value="InterPro"/>
</dbReference>
<organism evidence="13 14">
    <name type="scientific">Liberibacter crescens (strain BT-1)</name>
    <dbReference type="NCBI Taxonomy" id="1215343"/>
    <lineage>
        <taxon>Bacteria</taxon>
        <taxon>Pseudomonadati</taxon>
        <taxon>Pseudomonadota</taxon>
        <taxon>Alphaproteobacteria</taxon>
        <taxon>Hyphomicrobiales</taxon>
        <taxon>Rhizobiaceae</taxon>
        <taxon>Liberibacter</taxon>
    </lineage>
</organism>
<keyword evidence="3" id="KW-0406">Ion transport</keyword>
<evidence type="ECO:0000256" key="3">
    <source>
        <dbReference type="ARBA" id="ARBA00022547"/>
    </source>
</evidence>
<evidence type="ECO:0000256" key="4">
    <source>
        <dbReference type="ARBA" id="ARBA00022692"/>
    </source>
</evidence>
<dbReference type="InterPro" id="IPR038662">
    <property type="entry name" value="ATP_synth_F0_csu_sf"/>
</dbReference>
<evidence type="ECO:0000256" key="9">
    <source>
        <dbReference type="ARBA" id="ARBA00032200"/>
    </source>
</evidence>
<dbReference type="InterPro" id="IPR000454">
    <property type="entry name" value="ATP_synth_F0_csu"/>
</dbReference>